<evidence type="ECO:0000256" key="2">
    <source>
        <dbReference type="ARBA" id="ARBA00010441"/>
    </source>
</evidence>
<gene>
    <name evidence="14" type="primary">pgsA</name>
    <name evidence="14" type="ORF">H9871_03670</name>
</gene>
<comment type="similarity">
    <text evidence="2 12">Belongs to the CDP-alcohol phosphatidyltransferase class-I family.</text>
</comment>
<dbReference type="EC" id="2.7.8.5" evidence="11"/>
<dbReference type="NCBIfam" id="TIGR00560">
    <property type="entry name" value="pgsA"/>
    <property type="match status" value="1"/>
</dbReference>
<evidence type="ECO:0000256" key="8">
    <source>
        <dbReference type="ARBA" id="ARBA00023136"/>
    </source>
</evidence>
<name>A0A9D1S1C4_9MICC</name>
<dbReference type="InterPro" id="IPR050324">
    <property type="entry name" value="CDP-alcohol_PTase-I"/>
</dbReference>
<organism evidence="14 15">
    <name type="scientific">Candidatus Nesterenkonia stercoripullorum</name>
    <dbReference type="NCBI Taxonomy" id="2838701"/>
    <lineage>
        <taxon>Bacteria</taxon>
        <taxon>Bacillati</taxon>
        <taxon>Actinomycetota</taxon>
        <taxon>Actinomycetes</taxon>
        <taxon>Micrococcales</taxon>
        <taxon>Micrococcaceae</taxon>
        <taxon>Nesterenkonia</taxon>
    </lineage>
</organism>
<dbReference type="GO" id="GO:0016020">
    <property type="term" value="C:membrane"/>
    <property type="evidence" value="ECO:0007669"/>
    <property type="project" value="UniProtKB-SubCell"/>
</dbReference>
<evidence type="ECO:0000313" key="15">
    <source>
        <dbReference type="Proteomes" id="UP000824151"/>
    </source>
</evidence>
<protein>
    <recommendedName>
        <fullName evidence="11">CDP-diacylglycerol--glycerol-3-phosphate 3-phosphatidyltransferase</fullName>
        <ecNumber evidence="11">2.7.8.5</ecNumber>
    </recommendedName>
</protein>
<dbReference type="GO" id="GO:0008444">
    <property type="term" value="F:CDP-diacylglycerol-glycerol-3-phosphate 3-phosphatidyltransferase activity"/>
    <property type="evidence" value="ECO:0007669"/>
    <property type="project" value="UniProtKB-UniRule"/>
</dbReference>
<keyword evidence="8 13" id="KW-0472">Membrane</keyword>
<evidence type="ECO:0000313" key="14">
    <source>
        <dbReference type="EMBL" id="HIW99222.1"/>
    </source>
</evidence>
<evidence type="ECO:0000256" key="3">
    <source>
        <dbReference type="ARBA" id="ARBA00022516"/>
    </source>
</evidence>
<keyword evidence="10" id="KW-1208">Phospholipid metabolism</keyword>
<feature type="transmembrane region" description="Helical" evidence="13">
    <location>
        <begin position="184"/>
        <end position="206"/>
    </location>
</feature>
<evidence type="ECO:0000256" key="10">
    <source>
        <dbReference type="ARBA" id="ARBA00023264"/>
    </source>
</evidence>
<comment type="caution">
    <text evidence="14">The sequence shown here is derived from an EMBL/GenBank/DDBJ whole genome shotgun (WGS) entry which is preliminary data.</text>
</comment>
<feature type="transmembrane region" description="Helical" evidence="13">
    <location>
        <begin position="21"/>
        <end position="42"/>
    </location>
</feature>
<dbReference type="InterPro" id="IPR048254">
    <property type="entry name" value="CDP_ALCOHOL_P_TRANSF_CS"/>
</dbReference>
<keyword evidence="4 12" id="KW-0808">Transferase</keyword>
<dbReference type="Gene3D" id="1.20.120.1760">
    <property type="match status" value="1"/>
</dbReference>
<evidence type="ECO:0000256" key="13">
    <source>
        <dbReference type="SAM" id="Phobius"/>
    </source>
</evidence>
<dbReference type="Pfam" id="PF01066">
    <property type="entry name" value="CDP-OH_P_transf"/>
    <property type="match status" value="1"/>
</dbReference>
<feature type="transmembrane region" description="Helical" evidence="13">
    <location>
        <begin position="159"/>
        <end position="178"/>
    </location>
</feature>
<evidence type="ECO:0000256" key="4">
    <source>
        <dbReference type="ARBA" id="ARBA00022679"/>
    </source>
</evidence>
<evidence type="ECO:0000256" key="1">
    <source>
        <dbReference type="ARBA" id="ARBA00004141"/>
    </source>
</evidence>
<dbReference type="EMBL" id="DXGD01000134">
    <property type="protein sequence ID" value="HIW99222.1"/>
    <property type="molecule type" value="Genomic_DNA"/>
</dbReference>
<keyword evidence="3" id="KW-0444">Lipid biosynthesis</keyword>
<keyword evidence="9" id="KW-0594">Phospholipid biosynthesis</keyword>
<dbReference type="InterPro" id="IPR004570">
    <property type="entry name" value="Phosphatidylglycerol_P_synth"/>
</dbReference>
<dbReference type="InterPro" id="IPR043130">
    <property type="entry name" value="CDP-OH_PTrfase_TM_dom"/>
</dbReference>
<dbReference type="Proteomes" id="UP000824151">
    <property type="component" value="Unassembled WGS sequence"/>
</dbReference>
<sequence length="216" mass="23132">MSADPEPKGTPSQPHVPLLNIANILTMLRIALVPVFVAALIVDAEGPLSGALQGDFHAEDGLWRWIAAAIFIGAIITDKIDGDLARSRGLITDFGKIADPIADKLLIGAGLVMLSLLSELPWWVTVVILARELGVTLLRMIVIRYGVIPASRGGKLKTVLQSAGLILMLLPLGTFASWLPVVAFWIMIVALVVTVVTGIDYLISALRMRAAARGRQ</sequence>
<evidence type="ECO:0000256" key="6">
    <source>
        <dbReference type="ARBA" id="ARBA00022989"/>
    </source>
</evidence>
<accession>A0A9D1S1C4</accession>
<proteinExistence type="inferred from homology"/>
<dbReference type="InterPro" id="IPR000462">
    <property type="entry name" value="CDP-OH_P_trans"/>
</dbReference>
<comment type="subcellular location">
    <subcellularLocation>
        <location evidence="1">Membrane</location>
        <topology evidence="1">Multi-pass membrane protein</topology>
    </subcellularLocation>
</comment>
<dbReference type="PANTHER" id="PTHR14269">
    <property type="entry name" value="CDP-DIACYLGLYCEROL--GLYCEROL-3-PHOSPHATE 3-PHOSPHATIDYLTRANSFERASE-RELATED"/>
    <property type="match status" value="1"/>
</dbReference>
<dbReference type="PROSITE" id="PS00379">
    <property type="entry name" value="CDP_ALCOHOL_P_TRANSF"/>
    <property type="match status" value="1"/>
</dbReference>
<evidence type="ECO:0000256" key="5">
    <source>
        <dbReference type="ARBA" id="ARBA00022692"/>
    </source>
</evidence>
<dbReference type="GO" id="GO:0046474">
    <property type="term" value="P:glycerophospholipid biosynthetic process"/>
    <property type="evidence" value="ECO:0007669"/>
    <property type="project" value="TreeGrafter"/>
</dbReference>
<dbReference type="PIRSF" id="PIRSF000847">
    <property type="entry name" value="Phos_ph_gly_syn"/>
    <property type="match status" value="1"/>
</dbReference>
<reference evidence="14" key="2">
    <citation type="submission" date="2021-04" db="EMBL/GenBank/DDBJ databases">
        <authorList>
            <person name="Gilroy R."/>
        </authorList>
    </citation>
    <scope>NUCLEOTIDE SEQUENCE</scope>
    <source>
        <strain evidence="14">ChiHejej3B27-3195</strain>
    </source>
</reference>
<evidence type="ECO:0000256" key="7">
    <source>
        <dbReference type="ARBA" id="ARBA00023098"/>
    </source>
</evidence>
<evidence type="ECO:0000256" key="11">
    <source>
        <dbReference type="NCBIfam" id="TIGR00560"/>
    </source>
</evidence>
<keyword evidence="6 13" id="KW-1133">Transmembrane helix</keyword>
<keyword evidence="7" id="KW-0443">Lipid metabolism</keyword>
<dbReference type="AlphaFoldDB" id="A0A9D1S1C4"/>
<evidence type="ECO:0000256" key="9">
    <source>
        <dbReference type="ARBA" id="ARBA00023209"/>
    </source>
</evidence>
<feature type="transmembrane region" description="Helical" evidence="13">
    <location>
        <begin position="123"/>
        <end position="147"/>
    </location>
</feature>
<keyword evidence="5 13" id="KW-0812">Transmembrane</keyword>
<reference evidence="14" key="1">
    <citation type="journal article" date="2021" name="PeerJ">
        <title>Extensive microbial diversity within the chicken gut microbiome revealed by metagenomics and culture.</title>
        <authorList>
            <person name="Gilroy R."/>
            <person name="Ravi A."/>
            <person name="Getino M."/>
            <person name="Pursley I."/>
            <person name="Horton D.L."/>
            <person name="Alikhan N.F."/>
            <person name="Baker D."/>
            <person name="Gharbi K."/>
            <person name="Hall N."/>
            <person name="Watson M."/>
            <person name="Adriaenssens E.M."/>
            <person name="Foster-Nyarko E."/>
            <person name="Jarju S."/>
            <person name="Secka A."/>
            <person name="Antonio M."/>
            <person name="Oren A."/>
            <person name="Chaudhuri R.R."/>
            <person name="La Ragione R."/>
            <person name="Hildebrand F."/>
            <person name="Pallen M.J."/>
        </authorList>
    </citation>
    <scope>NUCLEOTIDE SEQUENCE</scope>
    <source>
        <strain evidence="14">ChiHejej3B27-3195</strain>
    </source>
</reference>
<dbReference type="PANTHER" id="PTHR14269:SF52">
    <property type="entry name" value="PHOSPHATIDYLGLYCEROPHOSPHATE SYNTHASE-RELATED"/>
    <property type="match status" value="1"/>
</dbReference>
<evidence type="ECO:0000256" key="12">
    <source>
        <dbReference type="RuleBase" id="RU003750"/>
    </source>
</evidence>